<accession>A0A0M3JDA3</accession>
<dbReference type="Pfam" id="PF22486">
    <property type="entry name" value="MATH_2"/>
    <property type="match status" value="1"/>
</dbReference>
<dbReference type="AlphaFoldDB" id="A0A0M3JDA3"/>
<proteinExistence type="predicted"/>
<reference evidence="2" key="1">
    <citation type="submission" date="2017-02" db="UniProtKB">
        <authorList>
            <consortium name="WormBaseParasite"/>
        </authorList>
    </citation>
    <scope>IDENTIFICATION</scope>
</reference>
<feature type="domain" description="MATH" evidence="1">
    <location>
        <begin position="1"/>
        <end position="111"/>
    </location>
</feature>
<sequence>LALPGNCLRSNIFRDAALPEACWQLCLYPGGKRLENANNVSLFLKMSSTSPTREVRIKVEYRFYFLNDNDQALFSNVNVGEFHAKPPKGGHSWGLRNIPRQKVSAAMDYQF</sequence>
<dbReference type="SUPFAM" id="SSF49599">
    <property type="entry name" value="TRAF domain-like"/>
    <property type="match status" value="1"/>
</dbReference>
<evidence type="ECO:0000313" key="2">
    <source>
        <dbReference type="WBParaSite" id="ASIM_0000558901-mRNA-1"/>
    </source>
</evidence>
<evidence type="ECO:0000259" key="1">
    <source>
        <dbReference type="PROSITE" id="PS50144"/>
    </source>
</evidence>
<name>A0A0M3JDA3_ANISI</name>
<dbReference type="PROSITE" id="PS50144">
    <property type="entry name" value="MATH"/>
    <property type="match status" value="1"/>
</dbReference>
<dbReference type="InterPro" id="IPR002083">
    <property type="entry name" value="MATH/TRAF_dom"/>
</dbReference>
<organism evidence="2">
    <name type="scientific">Anisakis simplex</name>
    <name type="common">Herring worm</name>
    <dbReference type="NCBI Taxonomy" id="6269"/>
    <lineage>
        <taxon>Eukaryota</taxon>
        <taxon>Metazoa</taxon>
        <taxon>Ecdysozoa</taxon>
        <taxon>Nematoda</taxon>
        <taxon>Chromadorea</taxon>
        <taxon>Rhabditida</taxon>
        <taxon>Spirurina</taxon>
        <taxon>Ascaridomorpha</taxon>
        <taxon>Ascaridoidea</taxon>
        <taxon>Anisakidae</taxon>
        <taxon>Anisakis</taxon>
        <taxon>Anisakis simplex complex</taxon>
    </lineage>
</organism>
<dbReference type="InterPro" id="IPR008974">
    <property type="entry name" value="TRAF-like"/>
</dbReference>
<dbReference type="WBParaSite" id="ASIM_0000558901-mRNA-1">
    <property type="protein sequence ID" value="ASIM_0000558901-mRNA-1"/>
    <property type="gene ID" value="ASIM_0000558901"/>
</dbReference>
<protein>
    <submittedName>
        <fullName evidence="2">MATH domain-containing protein</fullName>
    </submittedName>
</protein>
<dbReference type="Gene3D" id="2.60.210.10">
    <property type="entry name" value="Apoptosis, Tumor Necrosis Factor Receptor Associated Protein 2, Chain A"/>
    <property type="match status" value="1"/>
</dbReference>